<comment type="caution">
    <text evidence="1">The sequence shown here is derived from an EMBL/GenBank/DDBJ whole genome shotgun (WGS) entry which is preliminary data.</text>
</comment>
<feature type="non-terminal residue" evidence="1">
    <location>
        <position position="366"/>
    </location>
</feature>
<dbReference type="EMBL" id="BARU01008473">
    <property type="protein sequence ID" value="GAH41706.1"/>
    <property type="molecule type" value="Genomic_DNA"/>
</dbReference>
<protein>
    <recommendedName>
        <fullName evidence="2">NACHT domain-containing protein</fullName>
    </recommendedName>
</protein>
<proteinExistence type="predicted"/>
<evidence type="ECO:0008006" key="2">
    <source>
        <dbReference type="Google" id="ProtNLM"/>
    </source>
</evidence>
<gene>
    <name evidence="1" type="ORF">S03H2_16568</name>
</gene>
<accession>X1F7U2</accession>
<name>X1F7U2_9ZZZZ</name>
<dbReference type="AlphaFoldDB" id="X1F7U2"/>
<sequence length="366" mass="43764">LIYKGRELELWGRMFLRLFNESNILVLGDGWDELTPNFKKFFTELLLATIERTNINLKYIISTRYLEKSLTSLIKEKQREKNIIKLEKPTKEQILKYLEEIEVKWISDENSKKIIEKRFGDNLTPMNLWLLGLFPNFENLPKNRAELYERWIKYEALREISDKLNKKFGKTFLITIRGIRSYKDLDSLLDEQLVREIDGREFPLMQYLEGPIPGIIENSKIKKPADYGLLRLLPKLVYNRLSNPQYYENYHQIVQMNPLFNRFIRYYNDEKNRPNFMLINSHYDYYLAALHCFHTYVDGLTFDFLEDIDRKKGVAPELIESDISQSTLSTLIKSLFMEILQITNERRDNDIIQNVSKELILLRNIY</sequence>
<reference evidence="1" key="1">
    <citation type="journal article" date="2014" name="Front. Microbiol.">
        <title>High frequency of phylogenetically diverse reductive dehalogenase-homologous genes in deep subseafloor sedimentary metagenomes.</title>
        <authorList>
            <person name="Kawai M."/>
            <person name="Futagami T."/>
            <person name="Toyoda A."/>
            <person name="Takaki Y."/>
            <person name="Nishi S."/>
            <person name="Hori S."/>
            <person name="Arai W."/>
            <person name="Tsubouchi T."/>
            <person name="Morono Y."/>
            <person name="Uchiyama I."/>
            <person name="Ito T."/>
            <person name="Fujiyama A."/>
            <person name="Inagaki F."/>
            <person name="Takami H."/>
        </authorList>
    </citation>
    <scope>NUCLEOTIDE SEQUENCE</scope>
    <source>
        <strain evidence="1">Expedition CK06-06</strain>
    </source>
</reference>
<feature type="non-terminal residue" evidence="1">
    <location>
        <position position="1"/>
    </location>
</feature>
<organism evidence="1">
    <name type="scientific">marine sediment metagenome</name>
    <dbReference type="NCBI Taxonomy" id="412755"/>
    <lineage>
        <taxon>unclassified sequences</taxon>
        <taxon>metagenomes</taxon>
        <taxon>ecological metagenomes</taxon>
    </lineage>
</organism>
<evidence type="ECO:0000313" key="1">
    <source>
        <dbReference type="EMBL" id="GAH41706.1"/>
    </source>
</evidence>